<keyword evidence="3" id="KW-1185">Reference proteome</keyword>
<organism evidence="2 3">
    <name type="scientific">Bhargavaea cecembensis DSE10</name>
    <dbReference type="NCBI Taxonomy" id="1235279"/>
    <lineage>
        <taxon>Bacteria</taxon>
        <taxon>Bacillati</taxon>
        <taxon>Bacillota</taxon>
        <taxon>Bacilli</taxon>
        <taxon>Bacillales</taxon>
        <taxon>Caryophanaceae</taxon>
        <taxon>Bhargavaea</taxon>
    </lineage>
</organism>
<comment type="caution">
    <text evidence="2">The sequence shown here is derived from an EMBL/GenBank/DDBJ whole genome shotgun (WGS) entry which is preliminary data.</text>
</comment>
<dbReference type="Proteomes" id="UP000011919">
    <property type="component" value="Unassembled WGS sequence"/>
</dbReference>
<protein>
    <submittedName>
        <fullName evidence="2">Uncharacterized protein</fullName>
    </submittedName>
</protein>
<dbReference type="STRING" id="1235279.C772_03010"/>
<evidence type="ECO:0000313" key="3">
    <source>
        <dbReference type="Proteomes" id="UP000011919"/>
    </source>
</evidence>
<name>M7NCL3_9BACL</name>
<accession>M7NCL3</accession>
<proteinExistence type="predicted"/>
<evidence type="ECO:0000256" key="1">
    <source>
        <dbReference type="SAM" id="MobiDB-lite"/>
    </source>
</evidence>
<gene>
    <name evidence="2" type="ORF">C772_03010</name>
</gene>
<dbReference type="EMBL" id="AOFT01000024">
    <property type="protein sequence ID" value="EMR05007.1"/>
    <property type="molecule type" value="Genomic_DNA"/>
</dbReference>
<dbReference type="AlphaFoldDB" id="M7NCL3"/>
<evidence type="ECO:0000313" key="2">
    <source>
        <dbReference type="EMBL" id="EMR05007.1"/>
    </source>
</evidence>
<sequence length="58" mass="6717">MEQTMSLRQATLLLLKVIASKFILTSGQKNRHAEPRRKPVFQKPGRSGAEVMKPRRWL</sequence>
<reference evidence="2 3" key="1">
    <citation type="journal article" date="2013" name="Genome Announc.">
        <title>Draft Genome Sequence of Bhargavaea cecembensis Strain DSE10T, Isolated from a Deep-Sea Sediment Sample Collected at a Depth of 5,904 m from the Chagos-Laccadive Ridge System in the Indian Ocean.</title>
        <authorList>
            <person name="Shivaji S."/>
            <person name="Ara S."/>
            <person name="Begum Z."/>
            <person name="Ruth M."/>
            <person name="Singh A."/>
            <person name="Kumar Pinnaka A."/>
        </authorList>
    </citation>
    <scope>NUCLEOTIDE SEQUENCE [LARGE SCALE GENOMIC DNA]</scope>
    <source>
        <strain evidence="2 3">DSE10</strain>
    </source>
</reference>
<feature type="region of interest" description="Disordered" evidence="1">
    <location>
        <begin position="28"/>
        <end position="58"/>
    </location>
</feature>
<dbReference type="RefSeq" id="WP_008301287.1">
    <property type="nucleotide sequence ID" value="NZ_AOFT01000024.1"/>
</dbReference>